<reference evidence="1" key="1">
    <citation type="journal article" date="2012" name="PLoS ONE">
        <title>Gene sets for utilization of primary and secondary nutrition supplies in the distal gut of endangered iberian lynx.</title>
        <authorList>
            <person name="Alcaide M."/>
            <person name="Messina E."/>
            <person name="Richter M."/>
            <person name="Bargiela R."/>
            <person name="Peplies J."/>
            <person name="Huws S.A."/>
            <person name="Newbold C.J."/>
            <person name="Golyshin P.N."/>
            <person name="Simon M.A."/>
            <person name="Lopez G."/>
            <person name="Yakimov M.M."/>
            <person name="Ferrer M."/>
        </authorList>
    </citation>
    <scope>NUCLEOTIDE SEQUENCE</scope>
</reference>
<organism evidence="1">
    <name type="scientific">gut metagenome</name>
    <dbReference type="NCBI Taxonomy" id="749906"/>
    <lineage>
        <taxon>unclassified sequences</taxon>
        <taxon>metagenomes</taxon>
        <taxon>organismal metagenomes</taxon>
    </lineage>
</organism>
<proteinExistence type="predicted"/>
<accession>J9FZN1</accession>
<dbReference type="AlphaFoldDB" id="J9FZN1"/>
<evidence type="ECO:0000313" key="1">
    <source>
        <dbReference type="EMBL" id="EJW92814.1"/>
    </source>
</evidence>
<dbReference type="EMBL" id="AMCI01007326">
    <property type="protein sequence ID" value="EJW92814.1"/>
    <property type="molecule type" value="Genomic_DNA"/>
</dbReference>
<comment type="caution">
    <text evidence="1">The sequence shown here is derived from an EMBL/GenBank/DDBJ whole genome shotgun (WGS) entry which is preliminary data.</text>
</comment>
<protein>
    <submittedName>
        <fullName evidence="1">Uncharacterized protein</fullName>
    </submittedName>
</protein>
<gene>
    <name evidence="1" type="ORF">EVA_19079</name>
</gene>
<name>J9FZN1_9ZZZZ</name>
<sequence>MFINGSLERTYDEEVGKVLKTAYKYIKKLKKMRGLLVSPLL</sequence>